<dbReference type="Proteomes" id="UP000283509">
    <property type="component" value="Unassembled WGS sequence"/>
</dbReference>
<evidence type="ECO:0000313" key="8">
    <source>
        <dbReference type="Proteomes" id="UP000283509"/>
    </source>
</evidence>
<sequence>MLPECGHTFCRECLLNLQTTAVVCPNCRQRHYSPAVEDLAVNFAQLGIAVALSNIQKSKDQGQCGKHSLPLDLWCSVSQKEICAMCYFEETKRTQHRVLTLAEKRQFTVDAIKQKSLILSQLYAMLKQCLTSDSESTCQNSYAKKLSDILRGEELGILPSSSIDKRLDSLKKVMFPAEQERRSSSRESRQETERSDDSRGSRETERPDKMQLRCVAKCEKGRKARLTWEEGQLHIYGLCKDPEEAHITLNMSDVRLLVPQENPTVFLDVADRDGPFGRITIKVWSHLRRGQQFLALCQGHLGPTLKGSAFLDVTETAGIDCLRAGRYLTENGTSSHALLDRLEWNDGHERPGRKGLVAGWSFKKAEDETLFGIALGECHIKFCCPFGEVVAGMAVVEDIAYNRTVRDVTVVEVGTAVREFAAS</sequence>
<dbReference type="STRING" id="6689.A0A3R7LYM6"/>
<dbReference type="InterPro" id="IPR029000">
    <property type="entry name" value="Cyclophilin-like_dom_sf"/>
</dbReference>
<feature type="region of interest" description="Disordered" evidence="5">
    <location>
        <begin position="174"/>
        <end position="208"/>
    </location>
</feature>
<dbReference type="SUPFAM" id="SSF57850">
    <property type="entry name" value="RING/U-box"/>
    <property type="match status" value="1"/>
</dbReference>
<keyword evidence="2 4" id="KW-0863">Zinc-finger</keyword>
<gene>
    <name evidence="7" type="ORF">C7M84_015124</name>
</gene>
<evidence type="ECO:0000256" key="3">
    <source>
        <dbReference type="ARBA" id="ARBA00022833"/>
    </source>
</evidence>
<dbReference type="EMBL" id="QCYY01002883">
    <property type="protein sequence ID" value="ROT66817.1"/>
    <property type="molecule type" value="Genomic_DNA"/>
</dbReference>
<reference evidence="7 8" key="2">
    <citation type="submission" date="2019-01" db="EMBL/GenBank/DDBJ databases">
        <title>The decoding of complex shrimp genome reveals the adaptation for benthos swimmer, frequently molting mechanism and breeding impact on genome.</title>
        <authorList>
            <person name="Sun Y."/>
            <person name="Gao Y."/>
            <person name="Yu Y."/>
        </authorList>
    </citation>
    <scope>NUCLEOTIDE SEQUENCE [LARGE SCALE GENOMIC DNA]</scope>
    <source>
        <tissue evidence="7">Muscle</tissue>
    </source>
</reference>
<dbReference type="SUPFAM" id="SSF57845">
    <property type="entry name" value="B-box zinc-binding domain"/>
    <property type="match status" value="1"/>
</dbReference>
<evidence type="ECO:0000259" key="6">
    <source>
        <dbReference type="PROSITE" id="PS50089"/>
    </source>
</evidence>
<evidence type="ECO:0000256" key="5">
    <source>
        <dbReference type="SAM" id="MobiDB-lite"/>
    </source>
</evidence>
<organism evidence="7 8">
    <name type="scientific">Penaeus vannamei</name>
    <name type="common">Whiteleg shrimp</name>
    <name type="synonym">Litopenaeus vannamei</name>
    <dbReference type="NCBI Taxonomy" id="6689"/>
    <lineage>
        <taxon>Eukaryota</taxon>
        <taxon>Metazoa</taxon>
        <taxon>Ecdysozoa</taxon>
        <taxon>Arthropoda</taxon>
        <taxon>Crustacea</taxon>
        <taxon>Multicrustacea</taxon>
        <taxon>Malacostraca</taxon>
        <taxon>Eumalacostraca</taxon>
        <taxon>Eucarida</taxon>
        <taxon>Decapoda</taxon>
        <taxon>Dendrobranchiata</taxon>
        <taxon>Penaeoidea</taxon>
        <taxon>Penaeidae</taxon>
        <taxon>Penaeus</taxon>
    </lineage>
</organism>
<dbReference type="InterPro" id="IPR050143">
    <property type="entry name" value="TRIM/RBCC"/>
</dbReference>
<proteinExistence type="predicted"/>
<dbReference type="InterPro" id="IPR001841">
    <property type="entry name" value="Znf_RING"/>
</dbReference>
<dbReference type="SUPFAM" id="SSF50891">
    <property type="entry name" value="Cyclophilin-like"/>
    <property type="match status" value="1"/>
</dbReference>
<name>A0A3R7LYM6_PENVA</name>
<dbReference type="PANTHER" id="PTHR24103">
    <property type="entry name" value="E3 UBIQUITIN-PROTEIN LIGASE TRIM"/>
    <property type="match status" value="1"/>
</dbReference>
<protein>
    <submittedName>
        <fullName evidence="7">Putative nuclear factor 7, ovary-like</fullName>
    </submittedName>
</protein>
<evidence type="ECO:0000256" key="4">
    <source>
        <dbReference type="PROSITE-ProRule" id="PRU00175"/>
    </source>
</evidence>
<feature type="domain" description="RING-type" evidence="6">
    <location>
        <begin position="4"/>
        <end position="28"/>
    </location>
</feature>
<dbReference type="Gene3D" id="2.40.100.10">
    <property type="entry name" value="Cyclophilin-like"/>
    <property type="match status" value="1"/>
</dbReference>
<dbReference type="Gene3D" id="3.30.160.60">
    <property type="entry name" value="Classic Zinc Finger"/>
    <property type="match status" value="1"/>
</dbReference>
<keyword evidence="8" id="KW-1185">Reference proteome</keyword>
<dbReference type="PROSITE" id="PS50089">
    <property type="entry name" value="ZF_RING_2"/>
    <property type="match status" value="1"/>
</dbReference>
<reference evidence="7 8" key="1">
    <citation type="submission" date="2018-04" db="EMBL/GenBank/DDBJ databases">
        <authorList>
            <person name="Zhang X."/>
            <person name="Yuan J."/>
            <person name="Li F."/>
            <person name="Xiang J."/>
        </authorList>
    </citation>
    <scope>NUCLEOTIDE SEQUENCE [LARGE SCALE GENOMIC DNA]</scope>
    <source>
        <tissue evidence="7">Muscle</tissue>
    </source>
</reference>
<dbReference type="OrthoDB" id="654191at2759"/>
<accession>A0A3R7LYM6</accession>
<dbReference type="GO" id="GO:0008270">
    <property type="term" value="F:zinc ion binding"/>
    <property type="evidence" value="ECO:0007669"/>
    <property type="project" value="UniProtKB-KW"/>
</dbReference>
<comment type="caution">
    <text evidence="7">The sequence shown here is derived from an EMBL/GenBank/DDBJ whole genome shotgun (WGS) entry which is preliminary data.</text>
</comment>
<dbReference type="PROSITE" id="PS00518">
    <property type="entry name" value="ZF_RING_1"/>
    <property type="match status" value="1"/>
</dbReference>
<evidence type="ECO:0000313" key="7">
    <source>
        <dbReference type="EMBL" id="ROT66817.1"/>
    </source>
</evidence>
<feature type="compositionally biased region" description="Basic and acidic residues" evidence="5">
    <location>
        <begin position="178"/>
        <end position="208"/>
    </location>
</feature>
<dbReference type="AlphaFoldDB" id="A0A3R7LYM6"/>
<keyword evidence="3" id="KW-0862">Zinc</keyword>
<dbReference type="InterPro" id="IPR017907">
    <property type="entry name" value="Znf_RING_CS"/>
</dbReference>
<evidence type="ECO:0000256" key="1">
    <source>
        <dbReference type="ARBA" id="ARBA00022723"/>
    </source>
</evidence>
<dbReference type="InterPro" id="IPR027370">
    <property type="entry name" value="Znf-RING_euk"/>
</dbReference>
<dbReference type="InterPro" id="IPR013083">
    <property type="entry name" value="Znf_RING/FYVE/PHD"/>
</dbReference>
<keyword evidence="1" id="KW-0479">Metal-binding</keyword>
<dbReference type="Gene3D" id="3.30.40.10">
    <property type="entry name" value="Zinc/RING finger domain, C3HC4 (zinc finger)"/>
    <property type="match status" value="1"/>
</dbReference>
<evidence type="ECO:0000256" key="2">
    <source>
        <dbReference type="ARBA" id="ARBA00022771"/>
    </source>
</evidence>
<dbReference type="Pfam" id="PF13445">
    <property type="entry name" value="zf-RING_UBOX"/>
    <property type="match status" value="1"/>
</dbReference>